<evidence type="ECO:0000256" key="5">
    <source>
        <dbReference type="ARBA" id="ARBA00013198"/>
    </source>
</evidence>
<dbReference type="NCBIfam" id="TIGR01198">
    <property type="entry name" value="pgl"/>
    <property type="match status" value="1"/>
</dbReference>
<dbReference type="SUPFAM" id="SSF100950">
    <property type="entry name" value="NagB/RpiA/CoA transferase-like"/>
    <property type="match status" value="1"/>
</dbReference>
<comment type="function">
    <text evidence="2 7">Hydrolysis of 6-phosphogluconolactone to 6-phosphogluconate.</text>
</comment>
<evidence type="ECO:0000313" key="10">
    <source>
        <dbReference type="Proteomes" id="UP000050416"/>
    </source>
</evidence>
<reference evidence="9 10" key="1">
    <citation type="submission" date="2015-09" db="EMBL/GenBank/DDBJ databases">
        <title>Identification and resolution of microdiversity through metagenomic sequencing of parallel consortia.</title>
        <authorList>
            <person name="Nelson W.C."/>
            <person name="Romine M.F."/>
            <person name="Lindemann S.R."/>
        </authorList>
    </citation>
    <scope>NUCLEOTIDE SEQUENCE [LARGE SCALE GENOMIC DNA]</scope>
    <source>
        <strain evidence="9">HL-55</strain>
    </source>
</reference>
<dbReference type="EC" id="3.1.1.31" evidence="5 7"/>
<accession>A0A0P7ZM54</accession>
<protein>
    <recommendedName>
        <fullName evidence="6 7">6-phosphogluconolactonase</fullName>
        <shortName evidence="7">6PGL</shortName>
        <ecNumber evidence="5 7">3.1.1.31</ecNumber>
    </recommendedName>
</protein>
<dbReference type="OrthoDB" id="9810967at2"/>
<dbReference type="InterPro" id="IPR037171">
    <property type="entry name" value="NagB/RpiA_transferase-like"/>
</dbReference>
<dbReference type="AlphaFoldDB" id="A0A0P7ZM54"/>
<dbReference type="InterPro" id="IPR039104">
    <property type="entry name" value="6PGL"/>
</dbReference>
<dbReference type="PANTHER" id="PTHR11054:SF0">
    <property type="entry name" value="6-PHOSPHOGLUCONOLACTONASE"/>
    <property type="match status" value="1"/>
</dbReference>
<gene>
    <name evidence="7 9" type="primary">pgl</name>
    <name evidence="9" type="ORF">HLUCCX14_01685</name>
</gene>
<dbReference type="PANTHER" id="PTHR11054">
    <property type="entry name" value="6-PHOSPHOGLUCONOLACTONASE"/>
    <property type="match status" value="1"/>
</dbReference>
<comment type="pathway">
    <text evidence="3 7">Carbohydrate degradation; pentose phosphate pathway; D-ribulose 5-phosphate from D-glucose 6-phosphate (oxidative stage): step 2/3.</text>
</comment>
<proteinExistence type="inferred from homology"/>
<comment type="similarity">
    <text evidence="4 7">Belongs to the glucosamine/galactosamine-6-phosphate isomerase family. 6-phosphogluconolactonase subfamily.</text>
</comment>
<evidence type="ECO:0000256" key="3">
    <source>
        <dbReference type="ARBA" id="ARBA00004961"/>
    </source>
</evidence>
<comment type="caution">
    <text evidence="9">The sequence shown here is derived from an EMBL/GenBank/DDBJ whole genome shotgun (WGS) entry which is preliminary data.</text>
</comment>
<sequence length="239" mass="25832">MKTPELMLPEGIQTCFLESADAVAVQLARDVAEFLRQRLEASPRVTLVVSGGSTPVPFFQALRSETLDWSSVNVVLADERWVPEGDPASNTSLVRTHLLQGAVANARWIPLKVAGDDPSQARSAIESVLAKLELPVDALILGMGNDGHTASLFPDAPELAQAMNAQPGQRIAVMTPPSQAHPRVTLTKPVLAGARFIALHLKGQAKLETLSRAVSDIHDWPTMPVRAFLKPGLRVYWSP</sequence>
<evidence type="ECO:0000256" key="7">
    <source>
        <dbReference type="RuleBase" id="RU365095"/>
    </source>
</evidence>
<evidence type="ECO:0000256" key="2">
    <source>
        <dbReference type="ARBA" id="ARBA00002681"/>
    </source>
</evidence>
<evidence type="ECO:0000256" key="1">
    <source>
        <dbReference type="ARBA" id="ARBA00000832"/>
    </source>
</evidence>
<dbReference type="Gene3D" id="3.40.50.1360">
    <property type="match status" value="1"/>
</dbReference>
<keyword evidence="7 9" id="KW-0378">Hydrolase</keyword>
<dbReference type="GO" id="GO:0005975">
    <property type="term" value="P:carbohydrate metabolic process"/>
    <property type="evidence" value="ECO:0007669"/>
    <property type="project" value="UniProtKB-UniRule"/>
</dbReference>
<evidence type="ECO:0000313" key="9">
    <source>
        <dbReference type="EMBL" id="KPQ30288.1"/>
    </source>
</evidence>
<dbReference type="Proteomes" id="UP000050416">
    <property type="component" value="Unassembled WGS sequence"/>
</dbReference>
<comment type="catalytic activity">
    <reaction evidence="1 7">
        <text>6-phospho-D-glucono-1,5-lactone + H2O = 6-phospho-D-gluconate + H(+)</text>
        <dbReference type="Rhea" id="RHEA:12556"/>
        <dbReference type="ChEBI" id="CHEBI:15377"/>
        <dbReference type="ChEBI" id="CHEBI:15378"/>
        <dbReference type="ChEBI" id="CHEBI:57955"/>
        <dbReference type="ChEBI" id="CHEBI:58759"/>
        <dbReference type="EC" id="3.1.1.31"/>
    </reaction>
</comment>
<feature type="domain" description="Glucosamine/galactosamine-6-phosphate isomerase" evidence="8">
    <location>
        <begin position="19"/>
        <end position="237"/>
    </location>
</feature>
<dbReference type="STRING" id="1305731.GCA_000934705_01534"/>
<dbReference type="GO" id="GO:0006098">
    <property type="term" value="P:pentose-phosphate shunt"/>
    <property type="evidence" value="ECO:0007669"/>
    <property type="project" value="UniProtKB-UniPathway"/>
</dbReference>
<dbReference type="CDD" id="cd01400">
    <property type="entry name" value="6PGL"/>
    <property type="match status" value="1"/>
</dbReference>
<evidence type="ECO:0000256" key="4">
    <source>
        <dbReference type="ARBA" id="ARBA00010662"/>
    </source>
</evidence>
<name>A0A0P7ZM54_9GAMM</name>
<dbReference type="InterPro" id="IPR006148">
    <property type="entry name" value="Glc/Gal-6P_isomerase"/>
</dbReference>
<organism evidence="9 10">
    <name type="scientific">Marinobacter excellens HL-55</name>
    <dbReference type="NCBI Taxonomy" id="1305731"/>
    <lineage>
        <taxon>Bacteria</taxon>
        <taxon>Pseudomonadati</taxon>
        <taxon>Pseudomonadota</taxon>
        <taxon>Gammaproteobacteria</taxon>
        <taxon>Pseudomonadales</taxon>
        <taxon>Marinobacteraceae</taxon>
        <taxon>Marinobacter</taxon>
    </lineage>
</organism>
<dbReference type="Pfam" id="PF01182">
    <property type="entry name" value="Glucosamine_iso"/>
    <property type="match status" value="1"/>
</dbReference>
<dbReference type="UniPathway" id="UPA00115">
    <property type="reaction ID" value="UER00409"/>
</dbReference>
<dbReference type="EMBL" id="LJZQ01000002">
    <property type="protein sequence ID" value="KPQ30288.1"/>
    <property type="molecule type" value="Genomic_DNA"/>
</dbReference>
<dbReference type="InterPro" id="IPR005900">
    <property type="entry name" value="6-phosphogluconolactonase_DevB"/>
</dbReference>
<evidence type="ECO:0000256" key="6">
    <source>
        <dbReference type="ARBA" id="ARBA00020337"/>
    </source>
</evidence>
<dbReference type="PATRIC" id="fig|1305731.5.peg.3128"/>
<dbReference type="GO" id="GO:0017057">
    <property type="term" value="F:6-phosphogluconolactonase activity"/>
    <property type="evidence" value="ECO:0007669"/>
    <property type="project" value="UniProtKB-UniRule"/>
</dbReference>
<evidence type="ECO:0000259" key="8">
    <source>
        <dbReference type="Pfam" id="PF01182"/>
    </source>
</evidence>